<evidence type="ECO:0000313" key="3">
    <source>
        <dbReference type="Proteomes" id="UP001176517"/>
    </source>
</evidence>
<keyword evidence="3" id="KW-1185">Reference proteome</keyword>
<proteinExistence type="predicted"/>
<comment type="caution">
    <text evidence="2">The sequence shown here is derived from an EMBL/GenBank/DDBJ whole genome shotgun (WGS) entry which is preliminary data.</text>
</comment>
<evidence type="ECO:0000313" key="2">
    <source>
        <dbReference type="EMBL" id="KAK0543976.1"/>
    </source>
</evidence>
<feature type="chain" id="PRO_5042999319" evidence="1">
    <location>
        <begin position="25"/>
        <end position="433"/>
    </location>
</feature>
<gene>
    <name evidence="2" type="ORF">OC846_006222</name>
</gene>
<reference evidence="2" key="1">
    <citation type="journal article" date="2023" name="PhytoFront">
        <title>Draft Genome Resources of Seven Strains of Tilletia horrida, Causal Agent of Kernel Smut of Rice.</title>
        <authorList>
            <person name="Khanal S."/>
            <person name="Antony Babu S."/>
            <person name="Zhou X.G."/>
        </authorList>
    </citation>
    <scope>NUCLEOTIDE SEQUENCE</scope>
    <source>
        <strain evidence="2">TX6</strain>
    </source>
</reference>
<dbReference type="AlphaFoldDB" id="A0AAN6JP65"/>
<protein>
    <submittedName>
        <fullName evidence="2">Uncharacterized protein</fullName>
    </submittedName>
</protein>
<feature type="signal peptide" evidence="1">
    <location>
        <begin position="1"/>
        <end position="24"/>
    </location>
</feature>
<accession>A0AAN6JP65</accession>
<organism evidence="2 3">
    <name type="scientific">Tilletia horrida</name>
    <dbReference type="NCBI Taxonomy" id="155126"/>
    <lineage>
        <taxon>Eukaryota</taxon>
        <taxon>Fungi</taxon>
        <taxon>Dikarya</taxon>
        <taxon>Basidiomycota</taxon>
        <taxon>Ustilaginomycotina</taxon>
        <taxon>Exobasidiomycetes</taxon>
        <taxon>Tilletiales</taxon>
        <taxon>Tilletiaceae</taxon>
        <taxon>Tilletia</taxon>
    </lineage>
</organism>
<evidence type="ECO:0000256" key="1">
    <source>
        <dbReference type="SAM" id="SignalP"/>
    </source>
</evidence>
<dbReference type="EMBL" id="JAPDMZ010000311">
    <property type="protein sequence ID" value="KAK0543976.1"/>
    <property type="molecule type" value="Genomic_DNA"/>
</dbReference>
<dbReference type="Proteomes" id="UP001176517">
    <property type="component" value="Unassembled WGS sequence"/>
</dbReference>
<keyword evidence="1" id="KW-0732">Signal</keyword>
<name>A0AAN6JP65_9BASI</name>
<sequence>MLGWKIRSLSLTLLLATAVGLATAQPSSVLDVDVDGHTGIFGRATHTGKFVGSTCTTSDECYSKNCALVKGSTTLKKCQRQPFGGPCFKDANCLTRNCLSSKGVCDNPSNLNGTCSGDPYCANGLLCDTGSGIGKCKAKTGSKCKWAGDCVSGDDCTNGVCKTPLLSPNQPCNKGSECISGGCSFGPCTLDNGDYVNCTLSLGQSGCRGYGDCAKGICKDEKCQLGADGDKCGANLQCQNLCNLDGVCYTLKNGTILATGQPCLKNSQCITNKCLYHYGVVRPSPTDDCPFDPYYPDEPCVDEVRDTVCKPGGLSGKCYDENDCAQGSCIDGVCQGRPTGSDCQTATDCTSLSCDSGKCSVAAAYSPCSSGSQCYSGKCETTDCNPDYVTACPSKFCLPVPEGQTCRQDGDCSQPYYFCDNYPGGPNICTLKG</sequence>